<evidence type="ECO:0000313" key="3">
    <source>
        <dbReference type="Proteomes" id="UP000011648"/>
    </source>
</evidence>
<keyword evidence="1" id="KW-0812">Transmembrane</keyword>
<comment type="caution">
    <text evidence="2">The sequence shown here is derived from an EMBL/GenBank/DDBJ whole genome shotgun (WGS) entry which is preliminary data.</text>
</comment>
<keyword evidence="1" id="KW-1133">Transmembrane helix</keyword>
<keyword evidence="3" id="KW-1185">Reference proteome</keyword>
<feature type="transmembrane region" description="Helical" evidence="1">
    <location>
        <begin position="47"/>
        <end position="71"/>
    </location>
</feature>
<dbReference type="EMBL" id="AOIL01000048">
    <property type="protein sequence ID" value="ELY89909.1"/>
    <property type="molecule type" value="Genomic_DNA"/>
</dbReference>
<proteinExistence type="predicted"/>
<name>L9ZU93_9EURY</name>
<keyword evidence="1" id="KW-0472">Membrane</keyword>
<accession>L9ZU93</accession>
<organism evidence="2 3">
    <name type="scientific">Natrialba taiwanensis DSM 12281</name>
    <dbReference type="NCBI Taxonomy" id="1230458"/>
    <lineage>
        <taxon>Archaea</taxon>
        <taxon>Methanobacteriati</taxon>
        <taxon>Methanobacteriota</taxon>
        <taxon>Stenosarchaea group</taxon>
        <taxon>Halobacteria</taxon>
        <taxon>Halobacteriales</taxon>
        <taxon>Natrialbaceae</taxon>
        <taxon>Natrialba</taxon>
    </lineage>
</organism>
<protein>
    <submittedName>
        <fullName evidence="2">Uncharacterized protein</fullName>
    </submittedName>
</protein>
<sequence>MTEQSSPPHIEITNKLFFKLVVIGFGAAFFNGFVLLFAGLIGPFGPLAFIFLLLVNIPVLWLVLHAFFAAIDELLKANRHSPARSSAEHGE</sequence>
<evidence type="ECO:0000313" key="2">
    <source>
        <dbReference type="EMBL" id="ELY89909.1"/>
    </source>
</evidence>
<dbReference type="OrthoDB" id="170147at2157"/>
<dbReference type="RefSeq" id="WP_006826301.1">
    <property type="nucleotide sequence ID" value="NZ_AOIL01000048.1"/>
</dbReference>
<dbReference type="Proteomes" id="UP000011648">
    <property type="component" value="Unassembled WGS sequence"/>
</dbReference>
<dbReference type="PATRIC" id="fig|1230458.4.peg.2608"/>
<dbReference type="STRING" id="1230458.C484_12941"/>
<gene>
    <name evidence="2" type="ORF">C484_12941</name>
</gene>
<evidence type="ECO:0000256" key="1">
    <source>
        <dbReference type="SAM" id="Phobius"/>
    </source>
</evidence>
<dbReference type="AlphaFoldDB" id="L9ZU93"/>
<reference evidence="2 3" key="1">
    <citation type="journal article" date="2014" name="PLoS Genet.">
        <title>Phylogenetically driven sequencing of extremely halophilic archaea reveals strategies for static and dynamic osmo-response.</title>
        <authorList>
            <person name="Becker E.A."/>
            <person name="Seitzer P.M."/>
            <person name="Tritt A."/>
            <person name="Larsen D."/>
            <person name="Krusor M."/>
            <person name="Yao A.I."/>
            <person name="Wu D."/>
            <person name="Madern D."/>
            <person name="Eisen J.A."/>
            <person name="Darling A.E."/>
            <person name="Facciotti M.T."/>
        </authorList>
    </citation>
    <scope>NUCLEOTIDE SEQUENCE [LARGE SCALE GENOMIC DNA]</scope>
    <source>
        <strain evidence="2 3">DSM 12281</strain>
    </source>
</reference>
<feature type="transmembrane region" description="Helical" evidence="1">
    <location>
        <begin position="20"/>
        <end position="41"/>
    </location>
</feature>